<evidence type="ECO:0000313" key="4">
    <source>
        <dbReference type="Proteomes" id="UP001610810"/>
    </source>
</evidence>
<accession>A0A6B3QUS7</accession>
<dbReference type="RefSeq" id="WP_161378645.1">
    <property type="nucleotide sequence ID" value="NZ_JAAIFS010000010.1"/>
</dbReference>
<keyword evidence="1" id="KW-0472">Membrane</keyword>
<dbReference type="InterPro" id="IPR032466">
    <property type="entry name" value="Metal_Hydrolase"/>
</dbReference>
<feature type="transmembrane region" description="Helical" evidence="1">
    <location>
        <begin position="129"/>
        <end position="148"/>
    </location>
</feature>
<feature type="transmembrane region" description="Helical" evidence="1">
    <location>
        <begin position="100"/>
        <end position="122"/>
    </location>
</feature>
<protein>
    <submittedName>
        <fullName evidence="3">DUF1453 domain-containing protein</fullName>
    </submittedName>
</protein>
<sequence>MSGLLDALAVTAVAGLVIARQLRASRIDTDRRWWVLPVVLGVVALREPGLIDAHHHTIAVLLLTAELVVGLVTGAGWAWTTRIWAEADGAVWSRGTRASIAVWAVGIALRAGLYGVGAVLGVRQDSSGLLLALAATLLVRSGVLAWRVQARRPAGAPGAAYRDAVARPARKEPA</sequence>
<keyword evidence="4" id="KW-1185">Reference proteome</keyword>
<reference evidence="2 4" key="2">
    <citation type="submission" date="2024-10" db="EMBL/GenBank/DDBJ databases">
        <authorList>
            <person name="Wannawong T."/>
            <person name="Kuncharoen N."/>
            <person name="Mhuantong W."/>
        </authorList>
    </citation>
    <scope>NUCLEOTIDE SEQUENCE [LARGE SCALE GENOMIC DNA]</scope>
    <source>
        <strain evidence="2 4">CALK1-4</strain>
    </source>
</reference>
<evidence type="ECO:0000313" key="3">
    <source>
        <dbReference type="EMBL" id="NEV91813.1"/>
    </source>
</evidence>
<keyword evidence="1" id="KW-0812">Transmembrane</keyword>
<comment type="caution">
    <text evidence="3">The sequence shown here is derived from an EMBL/GenBank/DDBJ whole genome shotgun (WGS) entry which is preliminary data.</text>
</comment>
<dbReference type="AlphaFoldDB" id="A0A6B3QUS7"/>
<dbReference type="EMBL" id="JAAIFS010000010">
    <property type="protein sequence ID" value="NEV91813.1"/>
    <property type="molecule type" value="Genomic_DNA"/>
</dbReference>
<dbReference type="EMBL" id="JBIQWK010000013">
    <property type="protein sequence ID" value="MFI0576578.1"/>
    <property type="molecule type" value="Genomic_DNA"/>
</dbReference>
<evidence type="ECO:0000313" key="2">
    <source>
        <dbReference type="EMBL" id="MFI0576578.1"/>
    </source>
</evidence>
<proteinExistence type="predicted"/>
<name>A0A6B3QUS7_STRTE</name>
<reference evidence="3" key="1">
    <citation type="journal article" date="2020" name="Microorganisms">
        <title>Isolation, Genomic and Metabolomic Characterization of Streptomyces tendae VITAKN with Quorum Sensing Inhibitory Activity from Southern India.</title>
        <authorList>
            <person name="Ishaque N.M."/>
            <person name="Burgsdorf I."/>
            <person name="Limlingan Malit J.J."/>
            <person name="Saha S."/>
            <person name="Teta R."/>
            <person name="Ewe D."/>
            <person name="Kannabiran K."/>
            <person name="Hrouzek P."/>
            <person name="Steindler L."/>
            <person name="Costantino V."/>
            <person name="Saurav K."/>
        </authorList>
    </citation>
    <scope>NUCLEOTIDE SEQUENCE</scope>
    <source>
        <strain evidence="3">VITAKN</strain>
    </source>
</reference>
<feature type="transmembrane region" description="Helical" evidence="1">
    <location>
        <begin position="58"/>
        <end position="80"/>
    </location>
</feature>
<organism evidence="3">
    <name type="scientific">Streptomyces tendae</name>
    <dbReference type="NCBI Taxonomy" id="1932"/>
    <lineage>
        <taxon>Bacteria</taxon>
        <taxon>Bacillati</taxon>
        <taxon>Actinomycetota</taxon>
        <taxon>Actinomycetes</taxon>
        <taxon>Kitasatosporales</taxon>
        <taxon>Streptomycetaceae</taxon>
        <taxon>Streptomyces</taxon>
    </lineage>
</organism>
<dbReference type="SUPFAM" id="SSF51556">
    <property type="entry name" value="Metallo-dependent hydrolases"/>
    <property type="match status" value="1"/>
</dbReference>
<evidence type="ECO:0000256" key="1">
    <source>
        <dbReference type="SAM" id="Phobius"/>
    </source>
</evidence>
<keyword evidence="1" id="KW-1133">Transmembrane helix</keyword>
<dbReference type="Proteomes" id="UP001610810">
    <property type="component" value="Unassembled WGS sequence"/>
</dbReference>
<gene>
    <name evidence="2" type="ORF">ACH3YB_33655</name>
    <name evidence="3" type="ORF">GUR47_34835</name>
</gene>